<dbReference type="GO" id="GO:0005886">
    <property type="term" value="C:plasma membrane"/>
    <property type="evidence" value="ECO:0007669"/>
    <property type="project" value="TreeGrafter"/>
</dbReference>
<evidence type="ECO:0000313" key="2">
    <source>
        <dbReference type="Proteomes" id="UP000887565"/>
    </source>
</evidence>
<dbReference type="PANTHER" id="PTHR11733:SF133">
    <property type="entry name" value="PHOSPHATE-REGULATING NEUTRAL ENDOPEPTIDASE PHEX"/>
    <property type="match status" value="1"/>
</dbReference>
<reference evidence="3" key="1">
    <citation type="submission" date="2022-11" db="UniProtKB">
        <authorList>
            <consortium name="WormBaseParasite"/>
        </authorList>
    </citation>
    <scope>IDENTIFICATION</scope>
</reference>
<dbReference type="Proteomes" id="UP000887565">
    <property type="component" value="Unplaced"/>
</dbReference>
<dbReference type="WBParaSite" id="nRc.2.0.1.t09326-RA">
    <property type="protein sequence ID" value="nRc.2.0.1.t09326-RA"/>
    <property type="gene ID" value="nRc.2.0.1.g09326"/>
</dbReference>
<dbReference type="Gene3D" id="3.40.390.10">
    <property type="entry name" value="Collagenase (Catalytic Domain)"/>
    <property type="match status" value="1"/>
</dbReference>
<feature type="domain" description="Peptidase M13 C-terminal" evidence="1">
    <location>
        <begin position="3"/>
        <end position="133"/>
    </location>
</feature>
<dbReference type="GO" id="GO:0016485">
    <property type="term" value="P:protein processing"/>
    <property type="evidence" value="ECO:0007669"/>
    <property type="project" value="TreeGrafter"/>
</dbReference>
<dbReference type="GO" id="GO:0004222">
    <property type="term" value="F:metalloendopeptidase activity"/>
    <property type="evidence" value="ECO:0007669"/>
    <property type="project" value="InterPro"/>
</dbReference>
<dbReference type="InterPro" id="IPR018497">
    <property type="entry name" value="Peptidase_M13_C"/>
</dbReference>
<evidence type="ECO:0000313" key="3">
    <source>
        <dbReference type="WBParaSite" id="nRc.2.0.1.t09326-RA"/>
    </source>
</evidence>
<dbReference type="Pfam" id="PF01431">
    <property type="entry name" value="Peptidase_M13"/>
    <property type="match status" value="1"/>
</dbReference>
<sequence>MLGHQFDKNGVIRNWWSPSTEKNYEEQTQCFIKQYSNYVDPMTMQKIDGNRTLNTNIDHNSGIRIAMRAYNQYSKQRNETERLLPDLNLTQHQAFFTSFARRYCGANRRETLMELKEELEDQSPDEILVNGPEINEKNMRAIYMPEIRWTER</sequence>
<accession>A0A915I6D4</accession>
<dbReference type="SUPFAM" id="SSF55486">
    <property type="entry name" value="Metalloproteases ('zincins'), catalytic domain"/>
    <property type="match status" value="1"/>
</dbReference>
<name>A0A915I6D4_ROMCU</name>
<dbReference type="AlphaFoldDB" id="A0A915I6D4"/>
<proteinExistence type="predicted"/>
<dbReference type="InterPro" id="IPR024079">
    <property type="entry name" value="MetalloPept_cat_dom_sf"/>
</dbReference>
<dbReference type="InterPro" id="IPR000718">
    <property type="entry name" value="Peptidase_M13"/>
</dbReference>
<evidence type="ECO:0000259" key="1">
    <source>
        <dbReference type="Pfam" id="PF01431"/>
    </source>
</evidence>
<protein>
    <submittedName>
        <fullName evidence="3">Peptidase M13 C-terminal domain-containing protein</fullName>
    </submittedName>
</protein>
<dbReference type="PROSITE" id="PS51885">
    <property type="entry name" value="NEPRILYSIN"/>
    <property type="match status" value="1"/>
</dbReference>
<keyword evidence="2" id="KW-1185">Reference proteome</keyword>
<organism evidence="2 3">
    <name type="scientific">Romanomermis culicivorax</name>
    <name type="common">Nematode worm</name>
    <dbReference type="NCBI Taxonomy" id="13658"/>
    <lineage>
        <taxon>Eukaryota</taxon>
        <taxon>Metazoa</taxon>
        <taxon>Ecdysozoa</taxon>
        <taxon>Nematoda</taxon>
        <taxon>Enoplea</taxon>
        <taxon>Dorylaimia</taxon>
        <taxon>Mermithida</taxon>
        <taxon>Mermithoidea</taxon>
        <taxon>Mermithidae</taxon>
        <taxon>Romanomermis</taxon>
    </lineage>
</organism>
<dbReference type="OMA" id="FDERAQC"/>
<dbReference type="PANTHER" id="PTHR11733">
    <property type="entry name" value="ZINC METALLOPROTEASE FAMILY M13 NEPRILYSIN-RELATED"/>
    <property type="match status" value="1"/>
</dbReference>